<dbReference type="AlphaFoldDB" id="A0A0B6ZIR2"/>
<protein>
    <submittedName>
        <fullName evidence="1">Uncharacterized protein</fullName>
    </submittedName>
</protein>
<accession>A0A0B6ZIR2</accession>
<proteinExistence type="predicted"/>
<evidence type="ECO:0000313" key="1">
    <source>
        <dbReference type="EMBL" id="CEK67650.1"/>
    </source>
</evidence>
<reference evidence="1" key="1">
    <citation type="submission" date="2014-12" db="EMBL/GenBank/DDBJ databases">
        <title>Insight into the proteome of Arion vulgaris.</title>
        <authorList>
            <person name="Aradska J."/>
            <person name="Bulat T."/>
            <person name="Smidak R."/>
            <person name="Sarate P."/>
            <person name="Gangsoo J."/>
            <person name="Sialana F."/>
            <person name="Bilban M."/>
            <person name="Lubec G."/>
        </authorList>
    </citation>
    <scope>NUCLEOTIDE SEQUENCE</scope>
    <source>
        <tissue evidence="1">Skin</tissue>
    </source>
</reference>
<dbReference type="EMBL" id="HACG01020785">
    <property type="protein sequence ID" value="CEK67650.1"/>
    <property type="molecule type" value="Transcribed_RNA"/>
</dbReference>
<name>A0A0B6ZIR2_9EUPU</name>
<sequence>MSSSSGGWSTPELINVDNTKSKFNYFRVDSNIALERASTTVPLYWFYFDNTGQ</sequence>
<organism evidence="1">
    <name type="scientific">Arion vulgaris</name>
    <dbReference type="NCBI Taxonomy" id="1028688"/>
    <lineage>
        <taxon>Eukaryota</taxon>
        <taxon>Metazoa</taxon>
        <taxon>Spiralia</taxon>
        <taxon>Lophotrochozoa</taxon>
        <taxon>Mollusca</taxon>
        <taxon>Gastropoda</taxon>
        <taxon>Heterobranchia</taxon>
        <taxon>Euthyneura</taxon>
        <taxon>Panpulmonata</taxon>
        <taxon>Eupulmonata</taxon>
        <taxon>Stylommatophora</taxon>
        <taxon>Helicina</taxon>
        <taxon>Arionoidea</taxon>
        <taxon>Arionidae</taxon>
        <taxon>Arion</taxon>
    </lineage>
</organism>
<gene>
    <name evidence="1" type="primary">ORF63429</name>
</gene>
<feature type="non-terminal residue" evidence="1">
    <location>
        <position position="53"/>
    </location>
</feature>